<dbReference type="NCBIfam" id="TIGR03509">
    <property type="entry name" value="OMP_MtrB_PioB"/>
    <property type="match status" value="1"/>
</dbReference>
<accession>A0ABS1SXL4</accession>
<dbReference type="Pfam" id="PF11854">
    <property type="entry name" value="MtrB_PioB"/>
    <property type="match status" value="1"/>
</dbReference>
<dbReference type="InterPro" id="IPR020016">
    <property type="entry name" value="Decahaem-assoc_OM_MtrB/PioB"/>
</dbReference>
<dbReference type="EMBL" id="JAESVD010000004">
    <property type="protein sequence ID" value="MBL4913267.1"/>
    <property type="molecule type" value="Genomic_DNA"/>
</dbReference>
<name>A0ABS1SXL4_9GAMM</name>
<keyword evidence="3" id="KW-1185">Reference proteome</keyword>
<feature type="chain" id="PRO_5045717787" evidence="1">
    <location>
        <begin position="31"/>
        <end position="706"/>
    </location>
</feature>
<feature type="signal peptide" evidence="1">
    <location>
        <begin position="1"/>
        <end position="30"/>
    </location>
</feature>
<dbReference type="SUPFAM" id="SSF56935">
    <property type="entry name" value="Porins"/>
    <property type="match status" value="1"/>
</dbReference>
<keyword evidence="1" id="KW-0732">Signal</keyword>
<dbReference type="RefSeq" id="WP_202721536.1">
    <property type="nucleotide sequence ID" value="NZ_BPEX01000003.1"/>
</dbReference>
<comment type="caution">
    <text evidence="2">The sequence shown here is derived from an EMBL/GenBank/DDBJ whole genome shotgun (WGS) entry which is preliminary data.</text>
</comment>
<dbReference type="Proteomes" id="UP000604898">
    <property type="component" value="Unassembled WGS sequence"/>
</dbReference>
<protein>
    <submittedName>
        <fullName evidence="2">MtrB/PioB family decaheme-associated outer membrane protein</fullName>
    </submittedName>
</protein>
<evidence type="ECO:0000313" key="3">
    <source>
        <dbReference type="Proteomes" id="UP000604898"/>
    </source>
</evidence>
<organism evidence="2 3">
    <name type="scientific">Shewanella schlegeliana</name>
    <dbReference type="NCBI Taxonomy" id="190308"/>
    <lineage>
        <taxon>Bacteria</taxon>
        <taxon>Pseudomonadati</taxon>
        <taxon>Pseudomonadota</taxon>
        <taxon>Gammaproteobacteria</taxon>
        <taxon>Alteromonadales</taxon>
        <taxon>Shewanellaceae</taxon>
        <taxon>Shewanella</taxon>
    </lineage>
</organism>
<proteinExistence type="predicted"/>
<gene>
    <name evidence="2" type="ORF">JMA39_08960</name>
</gene>
<sequence>MFAIHKNIKTGQRLSVLALAISAGISPALADGYGLQNANRGKADTSKWECKRCTSESGFKGSIGIGAAYNDASDIHFGNTTGTDTDGAVGHLEADLINKSESGYETSFTANKLGYDTGSAKVETGMPGHYQIALGYRGLANYDTNAALTPYLNSGDDLYLPSNWQTGAITSQMPSLFDDINYVELKSQRDLFLLDAQYKGTFYQADINYQHEKREGKRVFSGNFLTNSAMLAEAIDDTTDEFGAKIYFNGKGWLAGIDSSFSQYKNDHNSLTWQNAFSPTFGAAYTGQSAVSPDNKAYRIGANAQLSGNGHQILVHMGLASFTQDEAFLPATINGPSPALPVTNLDGKVDTTDMKLKYTGRVIRGLSVRASYDYSDRDNKTARNPYPQVITDSYYAGTAINPEYDRTKQQAKLGAKYRFSRAIYLDSGYQYDHNDFSDLDRDSLQQNSLFARLSYSISPAWSTWIKADFSDRTGSAYNAVSTTNSPSNPYLRKSYLADRKRQEYQLSVSYSPTSPFSASANVRISQDDYDDTLVGLTKVDAQGYDISANYMFSDELSINAYLNQDWRDSDQAGSSNFSLPNWYANTDEKSTLVGAGIDYIHLLDKKLDLGFDYTYSDGQSDTEITQGLTSPYGDYFAEKHNINAFATYQLGEQMALRFDWIFEHYKDSDWLNQGLTVDSIPNVLIFGDLSHDYNAHYLGLTFSYQL</sequence>
<reference evidence="2 3" key="1">
    <citation type="submission" date="2021-01" db="EMBL/GenBank/DDBJ databases">
        <title>Genome sequence of Shewanella schlegeliana JCM 11561.</title>
        <authorList>
            <person name="Zhang H."/>
            <person name="Li C."/>
        </authorList>
    </citation>
    <scope>NUCLEOTIDE SEQUENCE [LARGE SCALE GENOMIC DNA]</scope>
    <source>
        <strain evidence="2 3">JCM 11561</strain>
    </source>
</reference>
<evidence type="ECO:0000313" key="2">
    <source>
        <dbReference type="EMBL" id="MBL4913267.1"/>
    </source>
</evidence>
<evidence type="ECO:0000256" key="1">
    <source>
        <dbReference type="SAM" id="SignalP"/>
    </source>
</evidence>